<evidence type="ECO:0000313" key="2">
    <source>
        <dbReference type="EMBL" id="TNV75305.1"/>
    </source>
</evidence>
<evidence type="ECO:0000313" key="3">
    <source>
        <dbReference type="Proteomes" id="UP000785679"/>
    </source>
</evidence>
<keyword evidence="3" id="KW-1185">Reference proteome</keyword>
<gene>
    <name evidence="2" type="ORF">FGO68_gene4896</name>
</gene>
<evidence type="ECO:0000256" key="1">
    <source>
        <dbReference type="SAM" id="Coils"/>
    </source>
</evidence>
<dbReference type="Proteomes" id="UP000785679">
    <property type="component" value="Unassembled WGS sequence"/>
</dbReference>
<name>A0A8J8SYI2_HALGN</name>
<accession>A0A8J8SYI2</accession>
<dbReference type="EMBL" id="RRYP01015879">
    <property type="protein sequence ID" value="TNV75305.1"/>
    <property type="molecule type" value="Genomic_DNA"/>
</dbReference>
<reference evidence="2" key="1">
    <citation type="submission" date="2019-06" db="EMBL/GenBank/DDBJ databases">
        <authorList>
            <person name="Zheng W."/>
        </authorList>
    </citation>
    <scope>NUCLEOTIDE SEQUENCE</scope>
    <source>
        <strain evidence="2">QDHG01</strain>
    </source>
</reference>
<protein>
    <submittedName>
        <fullName evidence="2">Uncharacterized protein</fullName>
    </submittedName>
</protein>
<organism evidence="2 3">
    <name type="scientific">Halteria grandinella</name>
    <dbReference type="NCBI Taxonomy" id="5974"/>
    <lineage>
        <taxon>Eukaryota</taxon>
        <taxon>Sar</taxon>
        <taxon>Alveolata</taxon>
        <taxon>Ciliophora</taxon>
        <taxon>Intramacronucleata</taxon>
        <taxon>Spirotrichea</taxon>
        <taxon>Stichotrichia</taxon>
        <taxon>Sporadotrichida</taxon>
        <taxon>Halteriidae</taxon>
        <taxon>Halteria</taxon>
    </lineage>
</organism>
<proteinExistence type="predicted"/>
<dbReference type="AlphaFoldDB" id="A0A8J8SYI2"/>
<feature type="coiled-coil region" evidence="1">
    <location>
        <begin position="119"/>
        <end position="146"/>
    </location>
</feature>
<sequence length="158" mass="18863">MQPQDTVKPNLLISHLYDSKNELETLIQTLELNQHRHSLYQQLKTTGEFYHNQICQIAKLIIDEKEEVKLRDSVKQLEETTEKKATDKDLKVEILKLQNKLKVFKEFQEWQVKEQFDISQKQQQKIDILNLQNLELKARIRILEDDRGYKGMPSIMKK</sequence>
<keyword evidence="1" id="KW-0175">Coiled coil</keyword>
<comment type="caution">
    <text evidence="2">The sequence shown here is derived from an EMBL/GenBank/DDBJ whole genome shotgun (WGS) entry which is preliminary data.</text>
</comment>